<sequence length="132" mass="15644">MVAHRQLIELIEQNTTGTDTYTYWKYFGRLLFDVLDNEDDFKDMHYSVVHKAKMLCYFANSEHKMRKRYAKYIPSLTATAYWDKSSTTSSMIMQHPDVYDMACKYNYFGVVRPEVMKAYAAEAEQRKKDEGM</sequence>
<dbReference type="HOGENOM" id="CLU_1915178_0_0_10"/>
<name>V8CPA4_9BACT</name>
<dbReference type="EMBL" id="AZJH01000013">
    <property type="protein sequence ID" value="ETD28860.1"/>
    <property type="molecule type" value="Genomic_DNA"/>
</dbReference>
<dbReference type="PATRIC" id="fig|1073366.3.peg.1160"/>
<comment type="caution">
    <text evidence="1">The sequence shown here is derived from an EMBL/GenBank/DDBJ whole genome shotgun (WGS) entry which is preliminary data.</text>
</comment>
<evidence type="ECO:0000313" key="1">
    <source>
        <dbReference type="EMBL" id="ETD28860.1"/>
    </source>
</evidence>
<organism evidence="1 2">
    <name type="scientific">Prevotella nigrescens CC14M</name>
    <dbReference type="NCBI Taxonomy" id="1073366"/>
    <lineage>
        <taxon>Bacteria</taxon>
        <taxon>Pseudomonadati</taxon>
        <taxon>Bacteroidota</taxon>
        <taxon>Bacteroidia</taxon>
        <taxon>Bacteroidales</taxon>
        <taxon>Prevotellaceae</taxon>
        <taxon>Prevotella</taxon>
    </lineage>
</organism>
<reference evidence="1 2" key="1">
    <citation type="submission" date="2013-10" db="EMBL/GenBank/DDBJ databases">
        <title>The Genome Sequence of Prevotella nigrescens CC14M.</title>
        <authorList>
            <consortium name="The Broad Institute Genomics Platform"/>
            <person name="Earl A."/>
            <person name="Allen-Vercoe E."/>
            <person name="Daigneault M."/>
            <person name="Young S.K."/>
            <person name="Zeng Q."/>
            <person name="Gargeya S."/>
            <person name="Fitzgerald M."/>
            <person name="Abouelleil A."/>
            <person name="Alvarado L."/>
            <person name="Chapman S.B."/>
            <person name="Gainer-Dewar J."/>
            <person name="Goldberg J."/>
            <person name="Griggs A."/>
            <person name="Gujja S."/>
            <person name="Hansen M."/>
            <person name="Howarth C."/>
            <person name="Imamovic A."/>
            <person name="Ireland A."/>
            <person name="Larimer J."/>
            <person name="McCowan C."/>
            <person name="Murphy C."/>
            <person name="Pearson M."/>
            <person name="Poon T.W."/>
            <person name="Priest M."/>
            <person name="Roberts A."/>
            <person name="Saif S."/>
            <person name="Shea T."/>
            <person name="Sykes S."/>
            <person name="Wortman J."/>
            <person name="Nusbaum C."/>
            <person name="Birren B."/>
        </authorList>
    </citation>
    <scope>NUCLEOTIDE SEQUENCE [LARGE SCALE GENOMIC DNA]</scope>
    <source>
        <strain evidence="1 2">CC14M</strain>
    </source>
</reference>
<dbReference type="AlphaFoldDB" id="V8CPA4"/>
<protein>
    <submittedName>
        <fullName evidence="1">Uncharacterized protein</fullName>
    </submittedName>
</protein>
<accession>V8CPA4</accession>
<gene>
    <name evidence="1" type="ORF">HMPREF1173_01106</name>
</gene>
<evidence type="ECO:0000313" key="2">
    <source>
        <dbReference type="Proteomes" id="UP000018727"/>
    </source>
</evidence>
<dbReference type="Proteomes" id="UP000018727">
    <property type="component" value="Unassembled WGS sequence"/>
</dbReference>
<proteinExistence type="predicted"/>
<keyword evidence="2" id="KW-1185">Reference proteome</keyword>